<protein>
    <submittedName>
        <fullName evidence="1">Hypothetical_protein</fullName>
    </submittedName>
</protein>
<dbReference type="Proteomes" id="UP001642409">
    <property type="component" value="Unassembled WGS sequence"/>
</dbReference>
<proteinExistence type="predicted"/>
<gene>
    <name evidence="1" type="ORF">HINF_LOCUS31058</name>
</gene>
<evidence type="ECO:0000313" key="2">
    <source>
        <dbReference type="Proteomes" id="UP001642409"/>
    </source>
</evidence>
<accession>A0ABP1IZF4</accession>
<reference evidence="1 2" key="1">
    <citation type="submission" date="2024-07" db="EMBL/GenBank/DDBJ databases">
        <authorList>
            <person name="Akdeniz Z."/>
        </authorList>
    </citation>
    <scope>NUCLEOTIDE SEQUENCE [LARGE SCALE GENOMIC DNA]</scope>
</reference>
<name>A0ABP1IZF4_9EUKA</name>
<sequence length="272" mass="31930">MSKQTKQYYMNLYMKQLPDPPTDFDKDIQKKHILLAYLTNNTAVQQAHKQIAQIIGEPYEEVRLNFLRVVLPYCQFKISSSVLNQIKQFYIEDEGHNDMIAFVKEKMHQIFDNKFFNHTHLDRQLRNNIYTITKKEDHKKKQKVSHKKQLMRCELDAFVTNLVPQTANILAYTNYGASFTDIQNKVDQQFKGIFIHHEFKFDFNGEDESAHKSQPSERHESSNVNTFETVLNYEPDCGQIHLAVDSFSPFKCNQFQNISVTGSCPNEFEDTQ</sequence>
<evidence type="ECO:0000313" key="1">
    <source>
        <dbReference type="EMBL" id="CAL6026885.1"/>
    </source>
</evidence>
<keyword evidence="2" id="KW-1185">Reference proteome</keyword>
<dbReference type="EMBL" id="CAXDID020000103">
    <property type="protein sequence ID" value="CAL6026885.1"/>
    <property type="molecule type" value="Genomic_DNA"/>
</dbReference>
<organism evidence="1 2">
    <name type="scientific">Hexamita inflata</name>
    <dbReference type="NCBI Taxonomy" id="28002"/>
    <lineage>
        <taxon>Eukaryota</taxon>
        <taxon>Metamonada</taxon>
        <taxon>Diplomonadida</taxon>
        <taxon>Hexamitidae</taxon>
        <taxon>Hexamitinae</taxon>
        <taxon>Hexamita</taxon>
    </lineage>
</organism>
<comment type="caution">
    <text evidence="1">The sequence shown here is derived from an EMBL/GenBank/DDBJ whole genome shotgun (WGS) entry which is preliminary data.</text>
</comment>